<proteinExistence type="predicted"/>
<gene>
    <name evidence="1" type="ORF">J2Z27_001504</name>
    <name evidence="2" type="ORF">SAMN05216187_10314</name>
</gene>
<sequence length="125" mass="14858">MNVLIFDGDCSFCNFFVRLTVRLNDNPDLRITDFNTDWAKENYRPDNDVDSVIYMANGQTYIYSDAALHLMADANRWLKPFILLKLIPRFLRDTVYKLIAKYRKNIPVKNVCEYPTQKFLDMYLK</sequence>
<protein>
    <submittedName>
        <fullName evidence="1">DCC family thiol-disulfide oxidoreductase YuxK</fullName>
    </submittedName>
    <submittedName>
        <fullName evidence="2">Predicted thiol-disulfide oxidoreductase YuxK, DCC family</fullName>
    </submittedName>
</protein>
<name>A0A1G8WZ95_9STAP</name>
<evidence type="ECO:0000313" key="4">
    <source>
        <dbReference type="Proteomes" id="UP001519348"/>
    </source>
</evidence>
<evidence type="ECO:0000313" key="2">
    <source>
        <dbReference type="EMBL" id="SDJ83437.1"/>
    </source>
</evidence>
<dbReference type="AlphaFoldDB" id="A0A1G8WZ95"/>
<dbReference type="OrthoDB" id="9785438at2"/>
<dbReference type="RefSeq" id="WP_092595580.1">
    <property type="nucleotide sequence ID" value="NZ_BMCN01000002.1"/>
</dbReference>
<reference evidence="2" key="2">
    <citation type="submission" date="2016-10" db="EMBL/GenBank/DDBJ databases">
        <authorList>
            <person name="de Groot N.N."/>
        </authorList>
    </citation>
    <scope>NUCLEOTIDE SEQUENCE [LARGE SCALE GENOMIC DNA]</scope>
    <source>
        <strain evidence="2">CGMCC 1.8911</strain>
    </source>
</reference>
<dbReference type="Proteomes" id="UP000242700">
    <property type="component" value="Unassembled WGS sequence"/>
</dbReference>
<dbReference type="InterPro" id="IPR007263">
    <property type="entry name" value="DCC1-like"/>
</dbReference>
<evidence type="ECO:0000313" key="3">
    <source>
        <dbReference type="Proteomes" id="UP000242700"/>
    </source>
</evidence>
<dbReference type="Proteomes" id="UP001519348">
    <property type="component" value="Unassembled WGS sequence"/>
</dbReference>
<reference evidence="1 4" key="3">
    <citation type="submission" date="2021-03" db="EMBL/GenBank/DDBJ databases">
        <title>Genomic Encyclopedia of Type Strains, Phase IV (KMG-IV): sequencing the most valuable type-strain genomes for metagenomic binning, comparative biology and taxonomic classification.</title>
        <authorList>
            <person name="Goeker M."/>
        </authorList>
    </citation>
    <scope>NUCLEOTIDE SEQUENCE [LARGE SCALE GENOMIC DNA]</scope>
    <source>
        <strain evidence="1 4">DSM 22420</strain>
    </source>
</reference>
<reference evidence="3" key="1">
    <citation type="submission" date="2016-10" db="EMBL/GenBank/DDBJ databases">
        <authorList>
            <person name="Varghese N."/>
            <person name="Submissions S."/>
        </authorList>
    </citation>
    <scope>NUCLEOTIDE SEQUENCE [LARGE SCALE GENOMIC DNA]</scope>
    <source>
        <strain evidence="3">CGMCC 1.8911</strain>
    </source>
</reference>
<accession>A0A1G8WZ95</accession>
<organism evidence="2 3">
    <name type="scientific">Jeotgalicoccus aerolatus</name>
    <dbReference type="NCBI Taxonomy" id="709510"/>
    <lineage>
        <taxon>Bacteria</taxon>
        <taxon>Bacillati</taxon>
        <taxon>Bacillota</taxon>
        <taxon>Bacilli</taxon>
        <taxon>Bacillales</taxon>
        <taxon>Staphylococcaceae</taxon>
        <taxon>Jeotgalicoccus</taxon>
    </lineage>
</organism>
<dbReference type="EMBL" id="JAGGKN010000004">
    <property type="protein sequence ID" value="MBP1952456.1"/>
    <property type="molecule type" value="Genomic_DNA"/>
</dbReference>
<dbReference type="Pfam" id="PF04134">
    <property type="entry name" value="DCC1-like"/>
    <property type="match status" value="1"/>
</dbReference>
<dbReference type="EMBL" id="FNFI01000003">
    <property type="protein sequence ID" value="SDJ83437.1"/>
    <property type="molecule type" value="Genomic_DNA"/>
</dbReference>
<dbReference type="GO" id="GO:0015035">
    <property type="term" value="F:protein-disulfide reductase activity"/>
    <property type="evidence" value="ECO:0007669"/>
    <property type="project" value="InterPro"/>
</dbReference>
<keyword evidence="4" id="KW-1185">Reference proteome</keyword>
<evidence type="ECO:0000313" key="1">
    <source>
        <dbReference type="EMBL" id="MBP1952456.1"/>
    </source>
</evidence>